<feature type="chain" id="PRO_5047439096" description="OmpA-like domain-containing protein" evidence="5">
    <location>
        <begin position="22"/>
        <end position="417"/>
    </location>
</feature>
<proteinExistence type="predicted"/>
<dbReference type="PANTHER" id="PTHR30329:SF21">
    <property type="entry name" value="LIPOPROTEIN YIAD-RELATED"/>
    <property type="match status" value="1"/>
</dbReference>
<reference evidence="8" key="1">
    <citation type="journal article" date="2019" name="Int. J. Syst. Evol. Microbiol.">
        <title>The Global Catalogue of Microorganisms (GCM) 10K type strain sequencing project: providing services to taxonomists for standard genome sequencing and annotation.</title>
        <authorList>
            <consortium name="The Broad Institute Genomics Platform"/>
            <consortium name="The Broad Institute Genome Sequencing Center for Infectious Disease"/>
            <person name="Wu L."/>
            <person name="Ma J."/>
        </authorList>
    </citation>
    <scope>NUCLEOTIDE SEQUENCE [LARGE SCALE GENOMIC DNA]</scope>
    <source>
        <strain evidence="8">CGMCC 1.12811</strain>
    </source>
</reference>
<accession>A0ABQ1HG65</accession>
<comment type="caution">
    <text evidence="7">The sequence shown here is derived from an EMBL/GenBank/DDBJ whole genome shotgun (WGS) entry which is preliminary data.</text>
</comment>
<evidence type="ECO:0000256" key="3">
    <source>
        <dbReference type="ARBA" id="ARBA00023237"/>
    </source>
</evidence>
<name>A0ABQ1HG65_9FLAO</name>
<evidence type="ECO:0000256" key="1">
    <source>
        <dbReference type="ARBA" id="ARBA00004442"/>
    </source>
</evidence>
<sequence length="417" mass="45176">MKKKFASVSLLLLTFAATAQVASTSSVGTVEKDPFDKWSIELNGGVNKPLRAMTAGYSTATLNPFHADLGVRYMFSPQFGLKLDFGYDKFQERDNTAPFESKLIRTSLQGVINLGRALNFETWTNTIGLLAHGGLGVSQLSSDNGFNGKDYMGHGILGLTGQVKLSNSVALTGDLSGLVYGRQNHNFDGMSAAYTGAFDGVTLNASVGLTFYLGKNEKHADWYSKDKYDALEERVTAIETGIVDSDKDGVADLYDLEPNTPADATVNTKGQSVDKNKNGVPDNLESYLDNKYGQNTTNATNSTVEELINGGYVNVYFDFNSAKPTNASLSGVDFLVKYLKNNPSKTADVLGYADEVGNSSYNQQLSQKRAEAVKNVLVNAGIDSSRLTVKGNGEDASVNKNSQEARQIMRRVTFRVK</sequence>
<dbReference type="InterPro" id="IPR036737">
    <property type="entry name" value="OmpA-like_sf"/>
</dbReference>
<evidence type="ECO:0000313" key="7">
    <source>
        <dbReference type="EMBL" id="GGA74648.1"/>
    </source>
</evidence>
<feature type="signal peptide" evidence="5">
    <location>
        <begin position="1"/>
        <end position="21"/>
    </location>
</feature>
<evidence type="ECO:0000313" key="8">
    <source>
        <dbReference type="Proteomes" id="UP000658793"/>
    </source>
</evidence>
<keyword evidence="5" id="KW-0732">Signal</keyword>
<feature type="domain" description="OmpA-like" evidence="6">
    <location>
        <begin position="304"/>
        <end position="417"/>
    </location>
</feature>
<evidence type="ECO:0000256" key="5">
    <source>
        <dbReference type="SAM" id="SignalP"/>
    </source>
</evidence>
<dbReference type="PROSITE" id="PS51123">
    <property type="entry name" value="OMPA_2"/>
    <property type="match status" value="1"/>
</dbReference>
<protein>
    <recommendedName>
        <fullName evidence="6">OmpA-like domain-containing protein</fullName>
    </recommendedName>
</protein>
<keyword evidence="8" id="KW-1185">Reference proteome</keyword>
<dbReference type="CDD" id="cd07185">
    <property type="entry name" value="OmpA_C-like"/>
    <property type="match status" value="1"/>
</dbReference>
<dbReference type="InterPro" id="IPR006664">
    <property type="entry name" value="OMP_bac"/>
</dbReference>
<keyword evidence="2 4" id="KW-0472">Membrane</keyword>
<dbReference type="SUPFAM" id="SSF103647">
    <property type="entry name" value="TSP type-3 repeat"/>
    <property type="match status" value="1"/>
</dbReference>
<dbReference type="PANTHER" id="PTHR30329">
    <property type="entry name" value="STATOR ELEMENT OF FLAGELLAR MOTOR COMPLEX"/>
    <property type="match status" value="1"/>
</dbReference>
<dbReference type="SUPFAM" id="SSF103088">
    <property type="entry name" value="OmpA-like"/>
    <property type="match status" value="1"/>
</dbReference>
<dbReference type="Gene3D" id="3.30.1330.60">
    <property type="entry name" value="OmpA-like domain"/>
    <property type="match status" value="1"/>
</dbReference>
<dbReference type="Pfam" id="PF00691">
    <property type="entry name" value="OmpA"/>
    <property type="match status" value="1"/>
</dbReference>
<gene>
    <name evidence="7" type="ORF">GCM10008015_14140</name>
</gene>
<organism evidence="7 8">
    <name type="scientific">Flavobacterium palustre</name>
    <dbReference type="NCBI Taxonomy" id="1476463"/>
    <lineage>
        <taxon>Bacteria</taxon>
        <taxon>Pseudomonadati</taxon>
        <taxon>Bacteroidota</taxon>
        <taxon>Flavobacteriia</taxon>
        <taxon>Flavobacteriales</taxon>
        <taxon>Flavobacteriaceae</taxon>
        <taxon>Flavobacterium</taxon>
    </lineage>
</organism>
<dbReference type="InterPro" id="IPR028974">
    <property type="entry name" value="TSP_type-3_rpt"/>
</dbReference>
<evidence type="ECO:0000256" key="2">
    <source>
        <dbReference type="ARBA" id="ARBA00023136"/>
    </source>
</evidence>
<dbReference type="InterPro" id="IPR006690">
    <property type="entry name" value="OMPA-like_CS"/>
</dbReference>
<dbReference type="InterPro" id="IPR050330">
    <property type="entry name" value="Bact_OuterMem_StrucFunc"/>
</dbReference>
<dbReference type="EMBL" id="BMGA01000003">
    <property type="protein sequence ID" value="GGA74648.1"/>
    <property type="molecule type" value="Genomic_DNA"/>
</dbReference>
<dbReference type="PROSITE" id="PS01068">
    <property type="entry name" value="OMPA_1"/>
    <property type="match status" value="1"/>
</dbReference>
<evidence type="ECO:0000256" key="4">
    <source>
        <dbReference type="PROSITE-ProRule" id="PRU00473"/>
    </source>
</evidence>
<evidence type="ECO:0000259" key="6">
    <source>
        <dbReference type="PROSITE" id="PS51123"/>
    </source>
</evidence>
<keyword evidence="3" id="KW-0998">Cell outer membrane</keyword>
<dbReference type="Proteomes" id="UP000658793">
    <property type="component" value="Unassembled WGS sequence"/>
</dbReference>
<dbReference type="InterPro" id="IPR006665">
    <property type="entry name" value="OmpA-like"/>
</dbReference>
<comment type="subcellular location">
    <subcellularLocation>
        <location evidence="1">Cell outer membrane</location>
    </subcellularLocation>
</comment>
<dbReference type="PRINTS" id="PR01021">
    <property type="entry name" value="OMPADOMAIN"/>
</dbReference>
<dbReference type="RefSeq" id="WP_188493610.1">
    <property type="nucleotide sequence ID" value="NZ_BMGA01000003.1"/>
</dbReference>